<dbReference type="Pfam" id="PF10026">
    <property type="entry name" value="DUF2268"/>
    <property type="match status" value="1"/>
</dbReference>
<name>A0A9J7AYA0_9PROT</name>
<dbReference type="KEGG" id="naci:NUH88_06820"/>
<feature type="domain" description="DUF2268" evidence="1">
    <location>
        <begin position="77"/>
        <end position="221"/>
    </location>
</feature>
<gene>
    <name evidence="2" type="ORF">NUH88_06820</name>
</gene>
<organism evidence="2 3">
    <name type="scientific">Nisaea acidiphila</name>
    <dbReference type="NCBI Taxonomy" id="1862145"/>
    <lineage>
        <taxon>Bacteria</taxon>
        <taxon>Pseudomonadati</taxon>
        <taxon>Pseudomonadota</taxon>
        <taxon>Alphaproteobacteria</taxon>
        <taxon>Rhodospirillales</taxon>
        <taxon>Thalassobaculaceae</taxon>
        <taxon>Nisaea</taxon>
    </lineage>
</organism>
<reference evidence="2" key="1">
    <citation type="submission" date="2022-08" db="EMBL/GenBank/DDBJ databases">
        <title>Nisaea acidiphila sp. nov., isolated from a marine algal debris and emended description of the genus Nisaea Urios et al. 2008.</title>
        <authorList>
            <person name="Kwon K."/>
        </authorList>
    </citation>
    <scope>NUCLEOTIDE SEQUENCE</scope>
    <source>
        <strain evidence="2">MEBiC11861</strain>
    </source>
</reference>
<evidence type="ECO:0000259" key="1">
    <source>
        <dbReference type="Pfam" id="PF10026"/>
    </source>
</evidence>
<sequence length="230" mass="25641">MACKIIGNAWHIHYVNARGELEAVKGAFETALTDAHRRISEITEPPAVDFLVESVWTSSVIPERGHLGRANDSLVTFWLALDHPVFKDNLGEPLARSIAHEINHVMRFRAAGFSSTFGQLLVSEGLAGRFVEELYSNKPEPWEQALTRAELAGYVDSALDQFDASTVYRQSEIDVNEWMFGTGKLPRWLGYTLGYEMVGAYLRERPELRASDLLSIPSADFKPMLAGLAS</sequence>
<evidence type="ECO:0000313" key="2">
    <source>
        <dbReference type="EMBL" id="UUX51401.1"/>
    </source>
</evidence>
<dbReference type="AlphaFoldDB" id="A0A9J7AYA0"/>
<dbReference type="Proteomes" id="UP001060336">
    <property type="component" value="Chromosome"/>
</dbReference>
<dbReference type="RefSeq" id="WP_257770862.1">
    <property type="nucleotide sequence ID" value="NZ_CP102480.1"/>
</dbReference>
<protein>
    <submittedName>
        <fullName evidence="2">DUF2268 domain-containing protein</fullName>
    </submittedName>
</protein>
<accession>A0A9J7AYA0</accession>
<dbReference type="EMBL" id="CP102480">
    <property type="protein sequence ID" value="UUX51401.1"/>
    <property type="molecule type" value="Genomic_DNA"/>
</dbReference>
<keyword evidence="3" id="KW-1185">Reference proteome</keyword>
<proteinExistence type="predicted"/>
<dbReference type="InterPro" id="IPR018728">
    <property type="entry name" value="DUF2268"/>
</dbReference>
<evidence type="ECO:0000313" key="3">
    <source>
        <dbReference type="Proteomes" id="UP001060336"/>
    </source>
</evidence>